<evidence type="ECO:0000313" key="3">
    <source>
        <dbReference type="EMBL" id="TRY61229.1"/>
    </source>
</evidence>
<keyword evidence="2" id="KW-0812">Transmembrane</keyword>
<dbReference type="OrthoDB" id="2017693at2759"/>
<dbReference type="AlphaFoldDB" id="A0A553N716"/>
<evidence type="ECO:0000256" key="1">
    <source>
        <dbReference type="ARBA" id="ARBA00010169"/>
    </source>
</evidence>
<proteinExistence type="inferred from homology"/>
<dbReference type="EMBL" id="VCGU01000459">
    <property type="protein sequence ID" value="TRY61229.1"/>
    <property type="molecule type" value="Genomic_DNA"/>
</dbReference>
<dbReference type="GO" id="GO:0010038">
    <property type="term" value="P:response to metal ion"/>
    <property type="evidence" value="ECO:0007669"/>
    <property type="project" value="InterPro"/>
</dbReference>
<evidence type="ECO:0000256" key="2">
    <source>
        <dbReference type="SAM" id="Phobius"/>
    </source>
</evidence>
<dbReference type="STRING" id="6832.A0A553N716"/>
<dbReference type="GO" id="GO:0005507">
    <property type="term" value="F:copper ion binding"/>
    <property type="evidence" value="ECO:0007669"/>
    <property type="project" value="TreeGrafter"/>
</dbReference>
<keyword evidence="4" id="KW-1185">Reference proteome</keyword>
<sequence length="170" mass="19317">MTRLPVIVVALSVASYMLWSSIPIWRSAWFTPRLFPSWNIWSQRPLVSTTEKMSQTHPFSMVFVTAPNQEVAQKIAQGVVTQKLAACVNILPGVTSVYEWEGKIETDTELLLMIKTRSTVVPELTEFVHQNHPFDTPEVIATSIEQGSQKYLDWIGNTVPQRMAQKLEDK</sequence>
<keyword evidence="2" id="KW-1133">Transmembrane helix</keyword>
<comment type="similarity">
    <text evidence="1">Belongs to the CutA family.</text>
</comment>
<dbReference type="SUPFAM" id="SSF54913">
    <property type="entry name" value="GlnB-like"/>
    <property type="match status" value="1"/>
</dbReference>
<feature type="transmembrane region" description="Helical" evidence="2">
    <location>
        <begin position="6"/>
        <end position="25"/>
    </location>
</feature>
<dbReference type="Pfam" id="PF03091">
    <property type="entry name" value="CutA1"/>
    <property type="match status" value="1"/>
</dbReference>
<dbReference type="OMA" id="NEFLMMI"/>
<dbReference type="PANTHER" id="PTHR23419:SF8">
    <property type="entry name" value="FI09726P"/>
    <property type="match status" value="1"/>
</dbReference>
<dbReference type="InterPro" id="IPR004323">
    <property type="entry name" value="Ion_tolerance_CutA"/>
</dbReference>
<dbReference type="InterPro" id="IPR011322">
    <property type="entry name" value="N-reg_PII-like_a/b"/>
</dbReference>
<organism evidence="3 4">
    <name type="scientific">Tigriopus californicus</name>
    <name type="common">Marine copepod</name>
    <dbReference type="NCBI Taxonomy" id="6832"/>
    <lineage>
        <taxon>Eukaryota</taxon>
        <taxon>Metazoa</taxon>
        <taxon>Ecdysozoa</taxon>
        <taxon>Arthropoda</taxon>
        <taxon>Crustacea</taxon>
        <taxon>Multicrustacea</taxon>
        <taxon>Hexanauplia</taxon>
        <taxon>Copepoda</taxon>
        <taxon>Harpacticoida</taxon>
        <taxon>Harpacticidae</taxon>
        <taxon>Tigriopus</taxon>
    </lineage>
</organism>
<accession>A0A553N716</accession>
<dbReference type="InterPro" id="IPR015867">
    <property type="entry name" value="N-reg_PII/ATP_PRibTrfase_C"/>
</dbReference>
<gene>
    <name evidence="3" type="ORF">TCAL_07983</name>
</gene>
<dbReference type="Proteomes" id="UP000318571">
    <property type="component" value="Chromosome 8"/>
</dbReference>
<protein>
    <submittedName>
        <fullName evidence="3">Uncharacterized protein</fullName>
    </submittedName>
</protein>
<evidence type="ECO:0000313" key="4">
    <source>
        <dbReference type="Proteomes" id="UP000318571"/>
    </source>
</evidence>
<dbReference type="Gene3D" id="3.30.70.120">
    <property type="match status" value="1"/>
</dbReference>
<comment type="caution">
    <text evidence="3">The sequence shown here is derived from an EMBL/GenBank/DDBJ whole genome shotgun (WGS) entry which is preliminary data.</text>
</comment>
<reference evidence="3 4" key="1">
    <citation type="journal article" date="2018" name="Nat. Ecol. Evol.">
        <title>Genomic signatures of mitonuclear coevolution across populations of Tigriopus californicus.</title>
        <authorList>
            <person name="Barreto F.S."/>
            <person name="Watson E.T."/>
            <person name="Lima T.G."/>
            <person name="Willett C.S."/>
            <person name="Edmands S."/>
            <person name="Li W."/>
            <person name="Burton R.S."/>
        </authorList>
    </citation>
    <scope>NUCLEOTIDE SEQUENCE [LARGE SCALE GENOMIC DNA]</scope>
    <source>
        <strain evidence="3 4">San Diego</strain>
    </source>
</reference>
<name>A0A553N716_TIGCA</name>
<dbReference type="PANTHER" id="PTHR23419">
    <property type="entry name" value="DIVALENT CATION TOLERANCE CUTA-RELATED"/>
    <property type="match status" value="1"/>
</dbReference>
<keyword evidence="2" id="KW-0472">Membrane</keyword>